<dbReference type="InterPro" id="IPR018497">
    <property type="entry name" value="Peptidase_M13_C"/>
</dbReference>
<dbReference type="PANTHER" id="PTHR11733">
    <property type="entry name" value="ZINC METALLOPROTEASE FAMILY M13 NEPRILYSIN-RELATED"/>
    <property type="match status" value="1"/>
</dbReference>
<feature type="domain" description="Peptidase M13 N-terminal" evidence="9">
    <location>
        <begin position="27"/>
        <end position="401"/>
    </location>
</feature>
<keyword evidence="5" id="KW-0378">Hydrolase</keyword>
<comment type="similarity">
    <text evidence="2">Belongs to the peptidase M13 family.</text>
</comment>
<evidence type="ECO:0000256" key="6">
    <source>
        <dbReference type="ARBA" id="ARBA00022833"/>
    </source>
</evidence>
<sequence length="658" mass="72963">MSPPRFCCCAAAHSGLQLDDMNRDANPRDDFMAFSWGKWTQRNPIPDEYSAWGVFYKLRDQVLDDVKGLCEAKVAEIDTLDASTCEGQIARFWQAAMDEAGVEAAGTAALDPLLARIADATDRDSFIEAIGYLHTQGLSVLFDAAVLPDMKDSTTERLFFAQGGLGLPDRDYYTDADKAEKLAAYEAHVAAMWSLFRPHDDASAVATSVVAVERRLAATSRTRTAMRDIASLYNKQTPDELEAAAFPWAAVFRGYGLDVPGFAIVATPEMFTFLADDIEAHLDAYKQYASWHVLKALASYLPSVYVNEAFALSKALSGAKELSARWKRVVNTLNETCGELMGAVYCAAFFPPTAKTAMLELVGCLKEALALSLQDLTWMTPATKAKSLEKLDAIVTKIGYPDVWTDFSALHLEGSYVEIVLAMQRFMFAENIVRRVDAPVQKHKWEMPPQMVNAYYNPMANEIVFPAAILQSPSFSLDRDMAMNFGAIGAVIGHEMTHGFDDQGRLFDAAGNLSEWWTPEDAAAFNARTQVVVDQFSKYEVLGRPVNGQLTLGENIADIGGVKIAYRALQLYLAKHGRPDDLLDGYTPEQRFFLAWGQFWASIDRDEQALKLLSVDVHSPGFLRSFAPLKNLPEFYAAFDIQEGDAMYLPEDERAAIW</sequence>
<evidence type="ECO:0000259" key="8">
    <source>
        <dbReference type="Pfam" id="PF01431"/>
    </source>
</evidence>
<feature type="domain" description="Peptidase M13 C-terminal" evidence="8">
    <location>
        <begin position="453"/>
        <end position="651"/>
    </location>
</feature>
<dbReference type="PRINTS" id="PR00786">
    <property type="entry name" value="NEPRILYSIN"/>
</dbReference>
<dbReference type="GO" id="GO:0004222">
    <property type="term" value="F:metalloendopeptidase activity"/>
    <property type="evidence" value="ECO:0007669"/>
    <property type="project" value="InterPro"/>
</dbReference>
<gene>
    <name evidence="10" type="ORF">SDRG_10236</name>
</gene>
<dbReference type="Pfam" id="PF01431">
    <property type="entry name" value="Peptidase_M13"/>
    <property type="match status" value="1"/>
</dbReference>
<evidence type="ECO:0000313" key="10">
    <source>
        <dbReference type="EMBL" id="EQC32037.1"/>
    </source>
</evidence>
<dbReference type="PANTHER" id="PTHR11733:SF167">
    <property type="entry name" value="FI17812P1-RELATED"/>
    <property type="match status" value="1"/>
</dbReference>
<dbReference type="STRING" id="1156394.T0RPX1"/>
<dbReference type="InterPro" id="IPR024079">
    <property type="entry name" value="MetalloPept_cat_dom_sf"/>
</dbReference>
<dbReference type="Gene3D" id="1.10.1380.10">
    <property type="entry name" value="Neutral endopeptidase , domain2"/>
    <property type="match status" value="1"/>
</dbReference>
<dbReference type="Pfam" id="PF05649">
    <property type="entry name" value="Peptidase_M13_N"/>
    <property type="match status" value="1"/>
</dbReference>
<keyword evidence="4" id="KW-0479">Metal-binding</keyword>
<keyword evidence="11" id="KW-1185">Reference proteome</keyword>
<accession>T0RPX1</accession>
<evidence type="ECO:0008006" key="12">
    <source>
        <dbReference type="Google" id="ProtNLM"/>
    </source>
</evidence>
<dbReference type="GO" id="GO:0005886">
    <property type="term" value="C:plasma membrane"/>
    <property type="evidence" value="ECO:0007669"/>
    <property type="project" value="TreeGrafter"/>
</dbReference>
<dbReference type="Proteomes" id="UP000030762">
    <property type="component" value="Unassembled WGS sequence"/>
</dbReference>
<organism evidence="10 11">
    <name type="scientific">Saprolegnia diclina (strain VS20)</name>
    <dbReference type="NCBI Taxonomy" id="1156394"/>
    <lineage>
        <taxon>Eukaryota</taxon>
        <taxon>Sar</taxon>
        <taxon>Stramenopiles</taxon>
        <taxon>Oomycota</taxon>
        <taxon>Saprolegniomycetes</taxon>
        <taxon>Saprolegniales</taxon>
        <taxon>Saprolegniaceae</taxon>
        <taxon>Saprolegnia</taxon>
    </lineage>
</organism>
<evidence type="ECO:0000313" key="11">
    <source>
        <dbReference type="Proteomes" id="UP000030762"/>
    </source>
</evidence>
<evidence type="ECO:0000259" key="9">
    <source>
        <dbReference type="Pfam" id="PF05649"/>
    </source>
</evidence>
<dbReference type="InterPro" id="IPR008753">
    <property type="entry name" value="Peptidase_M13_N"/>
</dbReference>
<dbReference type="InterPro" id="IPR042089">
    <property type="entry name" value="Peptidase_M13_dom_2"/>
</dbReference>
<dbReference type="eggNOG" id="KOG3624">
    <property type="taxonomic scope" value="Eukaryota"/>
</dbReference>
<dbReference type="InParanoid" id="T0RPX1"/>
<dbReference type="GO" id="GO:0046872">
    <property type="term" value="F:metal ion binding"/>
    <property type="evidence" value="ECO:0007669"/>
    <property type="project" value="UniProtKB-KW"/>
</dbReference>
<dbReference type="EMBL" id="JH767165">
    <property type="protein sequence ID" value="EQC32037.1"/>
    <property type="molecule type" value="Genomic_DNA"/>
</dbReference>
<evidence type="ECO:0000256" key="4">
    <source>
        <dbReference type="ARBA" id="ARBA00022723"/>
    </source>
</evidence>
<evidence type="ECO:0000256" key="7">
    <source>
        <dbReference type="ARBA" id="ARBA00023049"/>
    </source>
</evidence>
<keyword evidence="7" id="KW-0482">Metalloprotease</keyword>
<evidence type="ECO:0000256" key="5">
    <source>
        <dbReference type="ARBA" id="ARBA00022801"/>
    </source>
</evidence>
<evidence type="ECO:0000256" key="2">
    <source>
        <dbReference type="ARBA" id="ARBA00007357"/>
    </source>
</evidence>
<dbReference type="PROSITE" id="PS51885">
    <property type="entry name" value="NEPRILYSIN"/>
    <property type="match status" value="1"/>
</dbReference>
<name>T0RPX1_SAPDV</name>
<dbReference type="CDD" id="cd08662">
    <property type="entry name" value="M13"/>
    <property type="match status" value="1"/>
</dbReference>
<dbReference type="GO" id="GO:0016485">
    <property type="term" value="P:protein processing"/>
    <property type="evidence" value="ECO:0007669"/>
    <property type="project" value="TreeGrafter"/>
</dbReference>
<dbReference type="AlphaFoldDB" id="T0RPX1"/>
<dbReference type="Gene3D" id="3.40.390.10">
    <property type="entry name" value="Collagenase (Catalytic Domain)"/>
    <property type="match status" value="1"/>
</dbReference>
<proteinExistence type="inferred from homology"/>
<protein>
    <recommendedName>
        <fullName evidence="12">Peptidase M13</fullName>
    </recommendedName>
</protein>
<comment type="cofactor">
    <cofactor evidence="1">
        <name>Zn(2+)</name>
        <dbReference type="ChEBI" id="CHEBI:29105"/>
    </cofactor>
</comment>
<dbReference type="SUPFAM" id="SSF55486">
    <property type="entry name" value="Metalloproteases ('zincins'), catalytic domain"/>
    <property type="match status" value="1"/>
</dbReference>
<dbReference type="OMA" id="FGWAQVW"/>
<dbReference type="OrthoDB" id="6475849at2759"/>
<reference evidence="10 11" key="1">
    <citation type="submission" date="2012-04" db="EMBL/GenBank/DDBJ databases">
        <title>The Genome Sequence of Saprolegnia declina VS20.</title>
        <authorList>
            <consortium name="The Broad Institute Genome Sequencing Platform"/>
            <person name="Russ C."/>
            <person name="Nusbaum C."/>
            <person name="Tyler B."/>
            <person name="van West P."/>
            <person name="Dieguez-Uribeondo J."/>
            <person name="de Bruijn I."/>
            <person name="Tripathy S."/>
            <person name="Jiang R."/>
            <person name="Young S.K."/>
            <person name="Zeng Q."/>
            <person name="Gargeya S."/>
            <person name="Fitzgerald M."/>
            <person name="Haas B."/>
            <person name="Abouelleil A."/>
            <person name="Alvarado L."/>
            <person name="Arachchi H.M."/>
            <person name="Berlin A."/>
            <person name="Chapman S.B."/>
            <person name="Goldberg J."/>
            <person name="Griggs A."/>
            <person name="Gujja S."/>
            <person name="Hansen M."/>
            <person name="Howarth C."/>
            <person name="Imamovic A."/>
            <person name="Larimer J."/>
            <person name="McCowen C."/>
            <person name="Montmayeur A."/>
            <person name="Murphy C."/>
            <person name="Neiman D."/>
            <person name="Pearson M."/>
            <person name="Priest M."/>
            <person name="Roberts A."/>
            <person name="Saif S."/>
            <person name="Shea T."/>
            <person name="Sisk P."/>
            <person name="Sykes S."/>
            <person name="Wortman J."/>
            <person name="Nusbaum C."/>
            <person name="Birren B."/>
        </authorList>
    </citation>
    <scope>NUCLEOTIDE SEQUENCE [LARGE SCALE GENOMIC DNA]</scope>
    <source>
        <strain evidence="10 11">VS20</strain>
    </source>
</reference>
<dbReference type="InterPro" id="IPR000718">
    <property type="entry name" value="Peptidase_M13"/>
</dbReference>
<evidence type="ECO:0000256" key="3">
    <source>
        <dbReference type="ARBA" id="ARBA00022670"/>
    </source>
</evidence>
<dbReference type="RefSeq" id="XP_008614439.1">
    <property type="nucleotide sequence ID" value="XM_008616217.1"/>
</dbReference>
<dbReference type="GeneID" id="19950963"/>
<keyword evidence="6" id="KW-0862">Zinc</keyword>
<keyword evidence="3" id="KW-0645">Protease</keyword>
<dbReference type="VEuPathDB" id="FungiDB:SDRG_10236"/>
<evidence type="ECO:0000256" key="1">
    <source>
        <dbReference type="ARBA" id="ARBA00001947"/>
    </source>
</evidence>